<proteinExistence type="predicted"/>
<accession>A0A142BCZ7</accession>
<protein>
    <submittedName>
        <fullName evidence="2">Uncharacterized protein</fullName>
    </submittedName>
</protein>
<gene>
    <name evidence="2" type="ORF">EZMO1_2544</name>
</gene>
<evidence type="ECO:0000313" key="3">
    <source>
        <dbReference type="Proteomes" id="UP000071065"/>
    </source>
</evidence>
<name>A0A142BCZ7_9GAMM</name>
<keyword evidence="1" id="KW-0812">Transmembrane</keyword>
<dbReference type="EMBL" id="CP013251">
    <property type="protein sequence ID" value="AMO56623.1"/>
    <property type="molecule type" value="Genomic_DNA"/>
</dbReference>
<dbReference type="PATRIC" id="fig|570277.3.peg.2724"/>
<dbReference type="Proteomes" id="UP000071065">
    <property type="component" value="Chromosome"/>
</dbReference>
<dbReference type="KEGG" id="emp:EZMO1_2544"/>
<sequence>MLNKLTDYKFVVASALVAVGVIYLSNKNDTVRKLTGK</sequence>
<feature type="transmembrane region" description="Helical" evidence="1">
    <location>
        <begin position="6"/>
        <end position="24"/>
    </location>
</feature>
<organism evidence="2 3">
    <name type="scientific">Endozoicomonas montiporae CL-33</name>
    <dbReference type="NCBI Taxonomy" id="570277"/>
    <lineage>
        <taxon>Bacteria</taxon>
        <taxon>Pseudomonadati</taxon>
        <taxon>Pseudomonadota</taxon>
        <taxon>Gammaproteobacteria</taxon>
        <taxon>Oceanospirillales</taxon>
        <taxon>Endozoicomonadaceae</taxon>
        <taxon>Endozoicomonas</taxon>
    </lineage>
</organism>
<keyword evidence="1" id="KW-1133">Transmembrane helix</keyword>
<keyword evidence="1" id="KW-0472">Membrane</keyword>
<reference evidence="2 3" key="1">
    <citation type="journal article" date="2016" name="Front. Microbiol.">
        <title>Genomic Insight into the Host-Endosymbiont Relationship of Endozoicomonas montiporae CL-33(T) with its Coral Host.</title>
        <authorList>
            <person name="Ding J.-Y."/>
            <person name="Shiu J.-H."/>
            <person name="Chen W.-M."/>
            <person name="Chiang Y.-R."/>
            <person name="Tang S.-L."/>
        </authorList>
    </citation>
    <scope>NUCLEOTIDE SEQUENCE [LARGE SCALE GENOMIC DNA]</scope>
    <source>
        <strain evidence="2 3">CL-33</strain>
    </source>
</reference>
<dbReference type="STRING" id="570277.EZMO1_2544"/>
<dbReference type="AlphaFoldDB" id="A0A142BCZ7"/>
<evidence type="ECO:0000313" key="2">
    <source>
        <dbReference type="EMBL" id="AMO56623.1"/>
    </source>
</evidence>
<evidence type="ECO:0000256" key="1">
    <source>
        <dbReference type="SAM" id="Phobius"/>
    </source>
</evidence>